<protein>
    <submittedName>
        <fullName evidence="1">Histidine phosphatase family protein</fullName>
    </submittedName>
</protein>
<accession>A0A5J6GN71</accession>
<proteinExistence type="predicted"/>
<dbReference type="Proteomes" id="UP000325529">
    <property type="component" value="Chromosome"/>
</dbReference>
<dbReference type="InterPro" id="IPR013078">
    <property type="entry name" value="His_Pase_superF_clade-1"/>
</dbReference>
<reference evidence="1 2" key="1">
    <citation type="submission" date="2017-09" db="EMBL/GenBank/DDBJ databases">
        <authorList>
            <person name="Lee N."/>
            <person name="Cho B.-K."/>
        </authorList>
    </citation>
    <scope>NUCLEOTIDE SEQUENCE [LARGE SCALE GENOMIC DNA]</scope>
    <source>
        <strain evidence="1 2">ATCC 12853</strain>
    </source>
</reference>
<dbReference type="KEGG" id="ska:CP970_43265"/>
<dbReference type="AlphaFoldDB" id="A0A5J6GN71"/>
<organism evidence="1 2">
    <name type="scientific">Streptomyces kanamyceticus</name>
    <dbReference type="NCBI Taxonomy" id="1967"/>
    <lineage>
        <taxon>Bacteria</taxon>
        <taxon>Bacillati</taxon>
        <taxon>Actinomycetota</taxon>
        <taxon>Actinomycetes</taxon>
        <taxon>Kitasatosporales</taxon>
        <taxon>Streptomycetaceae</taxon>
        <taxon>Streptomyces</taxon>
    </lineage>
</organism>
<name>A0A5J6GN71_STRKN</name>
<dbReference type="InterPro" id="IPR029033">
    <property type="entry name" value="His_PPase_superfam"/>
</dbReference>
<evidence type="ECO:0000313" key="1">
    <source>
        <dbReference type="EMBL" id="QEU96859.1"/>
    </source>
</evidence>
<dbReference type="EMBL" id="CP023699">
    <property type="protein sequence ID" value="QEU96859.1"/>
    <property type="molecule type" value="Genomic_DNA"/>
</dbReference>
<keyword evidence="2" id="KW-1185">Reference proteome</keyword>
<dbReference type="SMART" id="SM00855">
    <property type="entry name" value="PGAM"/>
    <property type="match status" value="1"/>
</dbReference>
<dbReference type="OrthoDB" id="7502553at2"/>
<dbReference type="SUPFAM" id="SSF53254">
    <property type="entry name" value="Phosphoglycerate mutase-like"/>
    <property type="match status" value="1"/>
</dbReference>
<dbReference type="RefSeq" id="WP_055545213.1">
    <property type="nucleotide sequence ID" value="NZ_CP023699.1"/>
</dbReference>
<dbReference type="Gene3D" id="3.40.50.1240">
    <property type="entry name" value="Phosphoglycerate mutase-like"/>
    <property type="match status" value="1"/>
</dbReference>
<evidence type="ECO:0000313" key="2">
    <source>
        <dbReference type="Proteomes" id="UP000325529"/>
    </source>
</evidence>
<sequence length="191" mass="19802">MTSRVLLVSPAMTASLRQARFDDGAPLDDRGRADARAAAGSLPADAPVVTSASARCQETARALGLAPSGSPAELAGMEMGHWRGRSLDEVTASEPAAVARWLTEPEFAPTGGESVVGFCARVARWLDAAAAGGGRVVAVVEPEVVRAAVVHATGAPPAAFWRLDVEPLTVTELSGRAGRWNVRLGRPVKSL</sequence>
<dbReference type="Pfam" id="PF00300">
    <property type="entry name" value="His_Phos_1"/>
    <property type="match status" value="1"/>
</dbReference>
<gene>
    <name evidence="1" type="ORF">CP970_43265</name>
</gene>